<dbReference type="Proteomes" id="UP000004358">
    <property type="component" value="Unassembled WGS sequence"/>
</dbReference>
<proteinExistence type="predicted"/>
<reference evidence="2 3" key="1">
    <citation type="submission" date="2006-02" db="EMBL/GenBank/DDBJ databases">
        <authorList>
            <person name="Amann R."/>
            <person name="Ferriera S."/>
            <person name="Johnson J."/>
            <person name="Kravitz S."/>
            <person name="Halpern A."/>
            <person name="Remington K."/>
            <person name="Beeson K."/>
            <person name="Tran B."/>
            <person name="Rogers Y.-H."/>
            <person name="Friedman R."/>
            <person name="Venter J.C."/>
        </authorList>
    </citation>
    <scope>NUCLEOTIDE SEQUENCE [LARGE SCALE GENOMIC DNA]</scope>
    <source>
        <strain evidence="2 3">DSM 3645</strain>
    </source>
</reference>
<dbReference type="STRING" id="314230.DSM3645_06369"/>
<dbReference type="OrthoDB" id="289094at2"/>
<name>A4A2P9_9BACT</name>
<feature type="signal peptide" evidence="1">
    <location>
        <begin position="1"/>
        <end position="24"/>
    </location>
</feature>
<evidence type="ECO:0000313" key="3">
    <source>
        <dbReference type="Proteomes" id="UP000004358"/>
    </source>
</evidence>
<dbReference type="AlphaFoldDB" id="A4A2P9"/>
<evidence type="ECO:0000313" key="2">
    <source>
        <dbReference type="EMBL" id="EAQ76973.1"/>
    </source>
</evidence>
<organism evidence="2 3">
    <name type="scientific">Blastopirellula marina DSM 3645</name>
    <dbReference type="NCBI Taxonomy" id="314230"/>
    <lineage>
        <taxon>Bacteria</taxon>
        <taxon>Pseudomonadati</taxon>
        <taxon>Planctomycetota</taxon>
        <taxon>Planctomycetia</taxon>
        <taxon>Pirellulales</taxon>
        <taxon>Pirellulaceae</taxon>
        <taxon>Blastopirellula</taxon>
    </lineage>
</organism>
<dbReference type="RefSeq" id="WP_002654869.1">
    <property type="nucleotide sequence ID" value="NZ_CH672377.1"/>
</dbReference>
<protein>
    <recommendedName>
        <fullName evidence="4">Lipoprotein</fullName>
    </recommendedName>
</protein>
<sequence length="133" mass="14009">MNYISYAICAVMAVTLLTASGCGAANSNEFSVAGVVTFKGAPVPRGTVTFSPDSSQGNSGPAITTDIVDGKFDTAGERFGMTEGAYRIQIYGYDGNAKPEMEIPLGRALFNAYRTETEITQQNAGELTFSVAK</sequence>
<evidence type="ECO:0000256" key="1">
    <source>
        <dbReference type="SAM" id="SignalP"/>
    </source>
</evidence>
<dbReference type="EMBL" id="AANZ01000048">
    <property type="protein sequence ID" value="EAQ76973.1"/>
    <property type="molecule type" value="Genomic_DNA"/>
</dbReference>
<feature type="chain" id="PRO_5002665370" description="Lipoprotein" evidence="1">
    <location>
        <begin position="25"/>
        <end position="133"/>
    </location>
</feature>
<evidence type="ECO:0008006" key="4">
    <source>
        <dbReference type="Google" id="ProtNLM"/>
    </source>
</evidence>
<keyword evidence="1" id="KW-0732">Signal</keyword>
<accession>A4A2P9</accession>
<gene>
    <name evidence="2" type="ORF">DSM3645_06369</name>
</gene>
<comment type="caution">
    <text evidence="2">The sequence shown here is derived from an EMBL/GenBank/DDBJ whole genome shotgun (WGS) entry which is preliminary data.</text>
</comment>
<dbReference type="HOGENOM" id="CLU_113730_2_0_0"/>